<evidence type="ECO:0000313" key="1">
    <source>
        <dbReference type="EMBL" id="VDN16621.1"/>
    </source>
</evidence>
<dbReference type="EMBL" id="UYRU01066509">
    <property type="protein sequence ID" value="VDN16621.1"/>
    <property type="molecule type" value="Genomic_DNA"/>
</dbReference>
<dbReference type="Proteomes" id="UP000281553">
    <property type="component" value="Unassembled WGS sequence"/>
</dbReference>
<sequence>MPRSSTRACLPPPPPTRVESVLRAKTQTPSPYGDDYHKVVGDHCSGGGTPIHCADAGGYQVWPSGVASLFATSPPATPREKEDHVEIVA</sequence>
<reference evidence="1 2" key="1">
    <citation type="submission" date="2018-11" db="EMBL/GenBank/DDBJ databases">
        <authorList>
            <consortium name="Pathogen Informatics"/>
        </authorList>
    </citation>
    <scope>NUCLEOTIDE SEQUENCE [LARGE SCALE GENOMIC DNA]</scope>
</reference>
<gene>
    <name evidence="1" type="ORF">DILT_LOCUS12452</name>
</gene>
<accession>A0A3P7MFD0</accession>
<proteinExistence type="predicted"/>
<evidence type="ECO:0000313" key="2">
    <source>
        <dbReference type="Proteomes" id="UP000281553"/>
    </source>
</evidence>
<protein>
    <submittedName>
        <fullName evidence="1">Uncharacterized protein</fullName>
    </submittedName>
</protein>
<organism evidence="1 2">
    <name type="scientific">Dibothriocephalus latus</name>
    <name type="common">Fish tapeworm</name>
    <name type="synonym">Diphyllobothrium latum</name>
    <dbReference type="NCBI Taxonomy" id="60516"/>
    <lineage>
        <taxon>Eukaryota</taxon>
        <taxon>Metazoa</taxon>
        <taxon>Spiralia</taxon>
        <taxon>Lophotrochozoa</taxon>
        <taxon>Platyhelminthes</taxon>
        <taxon>Cestoda</taxon>
        <taxon>Eucestoda</taxon>
        <taxon>Diphyllobothriidea</taxon>
        <taxon>Diphyllobothriidae</taxon>
        <taxon>Dibothriocephalus</taxon>
    </lineage>
</organism>
<name>A0A3P7MFD0_DIBLA</name>
<keyword evidence="2" id="KW-1185">Reference proteome</keyword>
<dbReference type="AlphaFoldDB" id="A0A3P7MFD0"/>